<sequence length="592" mass="66129">MGQSPTLLVCSVPLRRLQPCPLRGDTVHVMLTIACDAPNCLELPQRCHGRFIYLREFWRQQPNLINMYILVNSHNLVGRRKYVLVMPEFGPSRLGSLPSPKPLQVGDTISDRDNFMARKAFFASVSTFRPSYLPFHVLYRHLHTHTHTYMHAVTDTYTNSHMQAKTRMEQGSRQTPALEQWLPHFFPCPALTFAACLPHASPISLSLSLFLSFSIFLSLPNVSFCIRSPRRHFTSARSMPFSCVLSVRLHSLLPGSETDIINHLVFVMPLFAEPFQPAAFAFSASHRLNACCCPSSHFPLSTYISAFVSISVYGDLVCHSSSSSPVVSTSHTFLRFPLMGGRENWVTIRWPPNDPQLLVAPFRLDIADSNSVLAFARLSELSSSGNWCYLDRFCECQSSWPHKILGSRQDSVCLPLILSALSSSTSSTSRHRCILPFIAISYTDKWKMHTDTIRTERIDFRHRSRWGSSIIQAGSLFRGGKTAMELEGCLCLVSVFIFPYVSYSSHHHSRGAVASTTLESVAPFDSSTMRHFSARTGAALSSGACFESRLVFSLFVPTRAGGRMSSRLLDWVGGGGVILRQELGIPLNLSPL</sequence>
<gene>
    <name evidence="1" type="ORF">PXEA_LOCUS86</name>
</gene>
<protein>
    <submittedName>
        <fullName evidence="1">Uncharacterized protein</fullName>
    </submittedName>
</protein>
<reference evidence="1" key="1">
    <citation type="submission" date="2018-11" db="EMBL/GenBank/DDBJ databases">
        <authorList>
            <consortium name="Pathogen Informatics"/>
        </authorList>
    </citation>
    <scope>NUCLEOTIDE SEQUENCE</scope>
</reference>
<accession>A0A3S5AW76</accession>
<dbReference type="EMBL" id="CAAALY010000168">
    <property type="protein sequence ID" value="VEL06646.1"/>
    <property type="molecule type" value="Genomic_DNA"/>
</dbReference>
<dbReference type="AlphaFoldDB" id="A0A3S5AW76"/>
<organism evidence="1 2">
    <name type="scientific">Protopolystoma xenopodis</name>
    <dbReference type="NCBI Taxonomy" id="117903"/>
    <lineage>
        <taxon>Eukaryota</taxon>
        <taxon>Metazoa</taxon>
        <taxon>Spiralia</taxon>
        <taxon>Lophotrochozoa</taxon>
        <taxon>Platyhelminthes</taxon>
        <taxon>Monogenea</taxon>
        <taxon>Polyopisthocotylea</taxon>
        <taxon>Polystomatidea</taxon>
        <taxon>Polystomatidae</taxon>
        <taxon>Protopolystoma</taxon>
    </lineage>
</organism>
<dbReference type="Proteomes" id="UP000784294">
    <property type="component" value="Unassembled WGS sequence"/>
</dbReference>
<keyword evidence="2" id="KW-1185">Reference proteome</keyword>
<name>A0A3S5AW76_9PLAT</name>
<evidence type="ECO:0000313" key="1">
    <source>
        <dbReference type="EMBL" id="VEL06646.1"/>
    </source>
</evidence>
<comment type="caution">
    <text evidence="1">The sequence shown here is derived from an EMBL/GenBank/DDBJ whole genome shotgun (WGS) entry which is preliminary data.</text>
</comment>
<evidence type="ECO:0000313" key="2">
    <source>
        <dbReference type="Proteomes" id="UP000784294"/>
    </source>
</evidence>
<proteinExistence type="predicted"/>